<comment type="similarity">
    <text evidence="2">Belongs to the protein kinase superfamily. CMGC Ser/Thr protein kinase family. MAP kinase subfamily.</text>
</comment>
<keyword evidence="8" id="KW-0418">Kinase</keyword>
<dbReference type="GO" id="GO:0045793">
    <property type="term" value="P:positive regulation of cell size"/>
    <property type="evidence" value="ECO:0007669"/>
    <property type="project" value="UniProtKB-ARBA"/>
</dbReference>
<dbReference type="InterPro" id="IPR011009">
    <property type="entry name" value="Kinase-like_dom_sf"/>
</dbReference>
<protein>
    <recommendedName>
        <fullName evidence="3">mitogen-activated protein kinase</fullName>
        <ecNumber evidence="3">2.7.11.24</ecNumber>
    </recommendedName>
</protein>
<keyword evidence="13" id="KW-1185">Reference proteome</keyword>
<dbReference type="InterPro" id="IPR003527">
    <property type="entry name" value="MAP_kinase_CS"/>
</dbReference>
<dbReference type="GO" id="GO:0050776">
    <property type="term" value="P:regulation of immune response"/>
    <property type="evidence" value="ECO:0007669"/>
    <property type="project" value="UniProtKB-ARBA"/>
</dbReference>
<dbReference type="PROSITE" id="PS00107">
    <property type="entry name" value="PROTEIN_KINASE_ATP"/>
    <property type="match status" value="1"/>
</dbReference>
<keyword evidence="5" id="KW-0597">Phosphoprotein</keyword>
<dbReference type="CDD" id="cd07851">
    <property type="entry name" value="STKc_p38"/>
    <property type="match status" value="1"/>
</dbReference>
<dbReference type="Proteomes" id="UP001566132">
    <property type="component" value="Unassembled WGS sequence"/>
</dbReference>
<dbReference type="GO" id="GO:0038001">
    <property type="term" value="P:paracrine signaling"/>
    <property type="evidence" value="ECO:0007669"/>
    <property type="project" value="UniProtKB-ARBA"/>
</dbReference>
<dbReference type="GO" id="GO:0004707">
    <property type="term" value="F:MAP kinase activity"/>
    <property type="evidence" value="ECO:0007669"/>
    <property type="project" value="UniProtKB-EC"/>
</dbReference>
<keyword evidence="4" id="KW-0723">Serine/threonine-protein kinase</keyword>
<dbReference type="Gene3D" id="1.10.510.10">
    <property type="entry name" value="Transferase(Phosphotransferase) domain 1"/>
    <property type="match status" value="1"/>
</dbReference>
<evidence type="ECO:0000313" key="12">
    <source>
        <dbReference type="EMBL" id="KAL1493452.1"/>
    </source>
</evidence>
<keyword evidence="7 10" id="KW-0547">Nucleotide-binding</keyword>
<dbReference type="GO" id="GO:0034614">
    <property type="term" value="P:cellular response to reactive oxygen species"/>
    <property type="evidence" value="ECO:0007669"/>
    <property type="project" value="UniProtKB-ARBA"/>
</dbReference>
<evidence type="ECO:0000256" key="2">
    <source>
        <dbReference type="ARBA" id="ARBA00008832"/>
    </source>
</evidence>
<dbReference type="GO" id="GO:0042594">
    <property type="term" value="P:response to starvation"/>
    <property type="evidence" value="ECO:0007669"/>
    <property type="project" value="UniProtKB-ARBA"/>
</dbReference>
<evidence type="ECO:0000256" key="1">
    <source>
        <dbReference type="ARBA" id="ARBA00001946"/>
    </source>
</evidence>
<comment type="caution">
    <text evidence="12">The sequence shown here is derived from an EMBL/GenBank/DDBJ whole genome shotgun (WGS) entry which is preliminary data.</text>
</comment>
<name>A0ABD1EFN6_HYPHA</name>
<dbReference type="InterPro" id="IPR050117">
    <property type="entry name" value="MAPK"/>
</dbReference>
<dbReference type="GO" id="GO:0008340">
    <property type="term" value="P:determination of adult lifespan"/>
    <property type="evidence" value="ECO:0007669"/>
    <property type="project" value="UniProtKB-ARBA"/>
</dbReference>
<evidence type="ECO:0000259" key="11">
    <source>
        <dbReference type="PROSITE" id="PS50011"/>
    </source>
</evidence>
<gene>
    <name evidence="12" type="ORF">ABEB36_011501</name>
</gene>
<dbReference type="EC" id="2.7.11.24" evidence="3"/>
<dbReference type="FunFam" id="3.30.200.20:FF:000769">
    <property type="entry name" value="Mitogen-activated protein kinase 14"/>
    <property type="match status" value="1"/>
</dbReference>
<dbReference type="SUPFAM" id="SSF56112">
    <property type="entry name" value="Protein kinase-like (PK-like)"/>
    <property type="match status" value="1"/>
</dbReference>
<dbReference type="GO" id="GO:0048082">
    <property type="term" value="P:regulation of adult chitin-containing cuticle pigmentation"/>
    <property type="evidence" value="ECO:0007669"/>
    <property type="project" value="UniProtKB-ARBA"/>
</dbReference>
<keyword evidence="9 10" id="KW-0067">ATP-binding</keyword>
<dbReference type="GO" id="GO:1900407">
    <property type="term" value="P:regulation of cellular response to oxidative stress"/>
    <property type="evidence" value="ECO:0007669"/>
    <property type="project" value="UniProtKB-ARBA"/>
</dbReference>
<dbReference type="InterPro" id="IPR000719">
    <property type="entry name" value="Prot_kinase_dom"/>
</dbReference>
<dbReference type="GO" id="GO:0050832">
    <property type="term" value="P:defense response to fungus"/>
    <property type="evidence" value="ECO:0007669"/>
    <property type="project" value="UniProtKB-ARBA"/>
</dbReference>
<comment type="cofactor">
    <cofactor evidence="1">
        <name>Mg(2+)</name>
        <dbReference type="ChEBI" id="CHEBI:18420"/>
    </cofactor>
</comment>
<proteinExistence type="inferred from homology"/>
<dbReference type="GO" id="GO:0071276">
    <property type="term" value="P:cellular response to cadmium ion"/>
    <property type="evidence" value="ECO:0007669"/>
    <property type="project" value="UniProtKB-ARBA"/>
</dbReference>
<dbReference type="GO" id="GO:0031347">
    <property type="term" value="P:regulation of defense response"/>
    <property type="evidence" value="ECO:0007669"/>
    <property type="project" value="UniProtKB-ARBA"/>
</dbReference>
<dbReference type="InterPro" id="IPR017441">
    <property type="entry name" value="Protein_kinase_ATP_BS"/>
</dbReference>
<organism evidence="12 13">
    <name type="scientific">Hypothenemus hampei</name>
    <name type="common">Coffee berry borer</name>
    <dbReference type="NCBI Taxonomy" id="57062"/>
    <lineage>
        <taxon>Eukaryota</taxon>
        <taxon>Metazoa</taxon>
        <taxon>Ecdysozoa</taxon>
        <taxon>Arthropoda</taxon>
        <taxon>Hexapoda</taxon>
        <taxon>Insecta</taxon>
        <taxon>Pterygota</taxon>
        <taxon>Neoptera</taxon>
        <taxon>Endopterygota</taxon>
        <taxon>Coleoptera</taxon>
        <taxon>Polyphaga</taxon>
        <taxon>Cucujiformia</taxon>
        <taxon>Curculionidae</taxon>
        <taxon>Scolytinae</taxon>
        <taxon>Hypothenemus</taxon>
    </lineage>
</organism>
<evidence type="ECO:0000256" key="9">
    <source>
        <dbReference type="ARBA" id="ARBA00022840"/>
    </source>
</evidence>
<feature type="domain" description="Protein kinase" evidence="11">
    <location>
        <begin position="20"/>
        <end position="301"/>
    </location>
</feature>
<dbReference type="EMBL" id="JBDJPC010000008">
    <property type="protein sequence ID" value="KAL1493452.1"/>
    <property type="molecule type" value="Genomic_DNA"/>
</dbReference>
<evidence type="ECO:0000256" key="7">
    <source>
        <dbReference type="ARBA" id="ARBA00022741"/>
    </source>
</evidence>
<evidence type="ECO:0000313" key="13">
    <source>
        <dbReference type="Proteomes" id="UP001566132"/>
    </source>
</evidence>
<dbReference type="PRINTS" id="PR01773">
    <property type="entry name" value="P38MAPKINASE"/>
</dbReference>
<dbReference type="FunFam" id="1.10.510.10:FF:000063">
    <property type="entry name" value="Mitogen-activated protein kinase 14"/>
    <property type="match status" value="1"/>
</dbReference>
<dbReference type="AlphaFoldDB" id="A0ABD1EFN6"/>
<dbReference type="GO" id="GO:0006955">
    <property type="term" value="P:immune response"/>
    <property type="evidence" value="ECO:0007669"/>
    <property type="project" value="UniProtKB-ARBA"/>
</dbReference>
<dbReference type="PANTHER" id="PTHR24055">
    <property type="entry name" value="MITOGEN-ACTIVATED PROTEIN KINASE"/>
    <property type="match status" value="1"/>
</dbReference>
<keyword evidence="6" id="KW-0808">Transferase</keyword>
<dbReference type="GO" id="GO:0009408">
    <property type="term" value="P:response to heat"/>
    <property type="evidence" value="ECO:0007669"/>
    <property type="project" value="UniProtKB-ARBA"/>
</dbReference>
<dbReference type="Pfam" id="PF00069">
    <property type="entry name" value="Pkinase"/>
    <property type="match status" value="1"/>
</dbReference>
<dbReference type="GO" id="GO:0042542">
    <property type="term" value="P:response to hydrogen peroxide"/>
    <property type="evidence" value="ECO:0007669"/>
    <property type="project" value="UniProtKB-ARBA"/>
</dbReference>
<dbReference type="GO" id="GO:0006970">
    <property type="term" value="P:response to osmotic stress"/>
    <property type="evidence" value="ECO:0007669"/>
    <property type="project" value="UniProtKB-ARBA"/>
</dbReference>
<evidence type="ECO:0000256" key="8">
    <source>
        <dbReference type="ARBA" id="ARBA00022777"/>
    </source>
</evidence>
<dbReference type="SMART" id="SM00220">
    <property type="entry name" value="S_TKc"/>
    <property type="match status" value="1"/>
</dbReference>
<evidence type="ECO:0000256" key="5">
    <source>
        <dbReference type="ARBA" id="ARBA00022553"/>
    </source>
</evidence>
<feature type="binding site" evidence="10">
    <location>
        <position position="50"/>
    </location>
    <ligand>
        <name>ATP</name>
        <dbReference type="ChEBI" id="CHEBI:30616"/>
    </ligand>
</feature>
<evidence type="ECO:0000256" key="4">
    <source>
        <dbReference type="ARBA" id="ARBA00022527"/>
    </source>
</evidence>
<reference evidence="12 13" key="1">
    <citation type="submission" date="2024-05" db="EMBL/GenBank/DDBJ databases">
        <title>Genetic variation in Jamaican populations of the coffee berry borer (Hypothenemus hampei).</title>
        <authorList>
            <person name="Errbii M."/>
            <person name="Myrie A."/>
        </authorList>
    </citation>
    <scope>NUCLEOTIDE SEQUENCE [LARGE SCALE GENOMIC DNA]</scope>
    <source>
        <strain evidence="12">JA-Hopewell-2020-01-JO</strain>
        <tissue evidence="12">Whole body</tissue>
    </source>
</reference>
<dbReference type="GO" id="GO:0003007">
    <property type="term" value="P:heart morphogenesis"/>
    <property type="evidence" value="ECO:0007669"/>
    <property type="project" value="UniProtKB-ARBA"/>
</dbReference>
<sequence length="351" mass="40345">MTTFHKVEVNKTVWEIPIRYQCLSAVGSGAYGQVCSAMDTQTKRKVAIKKLARPFLTAVHAKRTYRELKLLKHMRHENVIGLLDVFYPRHDNNQIYLVTHLMGADLNNIIRTQRLTDDHVQFLVYQILRGLKYIHSAGIIHRDLKPSNIAVNEDCELKILDFGLARPTETEMTGYVATRWYRAPEIMLNWMHYNQTVDIWSVGCIMAELLTGKTLFPGTDHIQQLNLIMEVLGTPDEEFMNRITSDSARTYIKSLLPVSKKDLYQFFVGANPKAVDLLSHMLEIDSDKRITAERALAHPYLASYADPNDEPTSAPFDESEEAINYPVEKWKELVLEEVNSFVYVPMPNEEN</sequence>
<dbReference type="PROSITE" id="PS50011">
    <property type="entry name" value="PROTEIN_KINASE_DOM"/>
    <property type="match status" value="1"/>
</dbReference>
<dbReference type="GO" id="GO:0071243">
    <property type="term" value="P:cellular response to arsenic-containing substance"/>
    <property type="evidence" value="ECO:0007669"/>
    <property type="project" value="UniProtKB-ARBA"/>
</dbReference>
<accession>A0ABD1EFN6</accession>
<dbReference type="PROSITE" id="PS01351">
    <property type="entry name" value="MAPK"/>
    <property type="match status" value="1"/>
</dbReference>
<dbReference type="GO" id="GO:0005524">
    <property type="term" value="F:ATP binding"/>
    <property type="evidence" value="ECO:0007669"/>
    <property type="project" value="UniProtKB-UniRule"/>
</dbReference>
<dbReference type="InterPro" id="IPR008352">
    <property type="entry name" value="MAPK_HOG-like"/>
</dbReference>
<dbReference type="GO" id="GO:0042742">
    <property type="term" value="P:defense response to bacterium"/>
    <property type="evidence" value="ECO:0007669"/>
    <property type="project" value="UniProtKB-ARBA"/>
</dbReference>
<evidence type="ECO:0000256" key="10">
    <source>
        <dbReference type="PROSITE-ProRule" id="PRU10141"/>
    </source>
</evidence>
<evidence type="ECO:0000256" key="3">
    <source>
        <dbReference type="ARBA" id="ARBA00012411"/>
    </source>
</evidence>
<evidence type="ECO:0000256" key="6">
    <source>
        <dbReference type="ARBA" id="ARBA00022679"/>
    </source>
</evidence>
<dbReference type="Gene3D" id="3.30.200.20">
    <property type="entry name" value="Phosphorylase Kinase, domain 1"/>
    <property type="match status" value="1"/>
</dbReference>